<keyword evidence="1" id="KW-0732">Signal</keyword>
<dbReference type="InterPro" id="IPR041238">
    <property type="entry name" value="Rap1a"/>
</dbReference>
<sequence>MNKSLKVLGLCLGIAGFAPAMAQPAPKASTTTEQYVAYCNNKSDIAAQNFCHGFGQGVYETYIVSRHPKNAPNFVCLEPKGNTRQQYIDGFVKWTAANARFNQMSAADTILRYLGETYPCKRG</sequence>
<feature type="chain" id="PRO_5038073831" description="Rap1a immunity protein domain-containing protein" evidence="1">
    <location>
        <begin position="23"/>
        <end position="123"/>
    </location>
</feature>
<dbReference type="RefSeq" id="WP_259661971.1">
    <property type="nucleotide sequence ID" value="NZ_JAHXRI010000010.1"/>
</dbReference>
<organism evidence="3 4">
    <name type="scientific">Zwartia hollandica</name>
    <dbReference type="NCBI Taxonomy" id="324606"/>
    <lineage>
        <taxon>Bacteria</taxon>
        <taxon>Pseudomonadati</taxon>
        <taxon>Pseudomonadota</taxon>
        <taxon>Betaproteobacteria</taxon>
        <taxon>Burkholderiales</taxon>
        <taxon>Alcaligenaceae</taxon>
        <taxon>Zwartia</taxon>
    </lineage>
</organism>
<dbReference type="EMBL" id="JAHXRI010000010">
    <property type="protein sequence ID" value="MBZ1351575.1"/>
    <property type="molecule type" value="Genomic_DNA"/>
</dbReference>
<feature type="signal peptide" evidence="1">
    <location>
        <begin position="1"/>
        <end position="22"/>
    </location>
</feature>
<dbReference type="Pfam" id="PF18602">
    <property type="entry name" value="Rap1a"/>
    <property type="match status" value="1"/>
</dbReference>
<name>A0A953T3L4_9BURK</name>
<evidence type="ECO:0000256" key="1">
    <source>
        <dbReference type="SAM" id="SignalP"/>
    </source>
</evidence>
<dbReference type="AlphaFoldDB" id="A0A953T3L4"/>
<evidence type="ECO:0000313" key="3">
    <source>
        <dbReference type="EMBL" id="MBZ1351575.1"/>
    </source>
</evidence>
<protein>
    <recommendedName>
        <fullName evidence="2">Rap1a immunity protein domain-containing protein</fullName>
    </recommendedName>
</protein>
<evidence type="ECO:0000259" key="2">
    <source>
        <dbReference type="Pfam" id="PF18602"/>
    </source>
</evidence>
<gene>
    <name evidence="3" type="ORF">KZZ10_13050</name>
</gene>
<comment type="caution">
    <text evidence="3">The sequence shown here is derived from an EMBL/GenBank/DDBJ whole genome shotgun (WGS) entry which is preliminary data.</text>
</comment>
<feature type="domain" description="Rap1a immunity protein" evidence="2">
    <location>
        <begin position="31"/>
        <end position="120"/>
    </location>
</feature>
<accession>A0A953T3L4</accession>
<keyword evidence="4" id="KW-1185">Reference proteome</keyword>
<dbReference type="Proteomes" id="UP000739565">
    <property type="component" value="Unassembled WGS sequence"/>
</dbReference>
<reference evidence="3" key="1">
    <citation type="submission" date="2021-07" db="EMBL/GenBank/DDBJ databases">
        <title>New genus and species of the family Alcaligenaceae.</title>
        <authorList>
            <person name="Hahn M.W."/>
        </authorList>
    </citation>
    <scope>NUCLEOTIDE SEQUENCE</scope>
    <source>
        <strain evidence="3">LF4-65</strain>
    </source>
</reference>
<proteinExistence type="predicted"/>
<evidence type="ECO:0000313" key="4">
    <source>
        <dbReference type="Proteomes" id="UP000739565"/>
    </source>
</evidence>